<keyword evidence="2" id="KW-1185">Reference proteome</keyword>
<protein>
    <submittedName>
        <fullName evidence="1">17407_t:CDS:1</fullName>
    </submittedName>
</protein>
<sequence>KNFPTPESQGQVQRLYISNNQGVNSKTNSICHFYNTQLEGKLDLAKFINLSYLEIRGSSFNIDTYQKLTQFNLTDCKKLKSFYLYYNDGQLSMEGGSLLNELYLQYCQNLVDLGLAEQLTSLSCLNIKHCSQLARIHNLDKLTNLNTLCLYGCLNLSELNGLNKLTNLILDGFSQLNSLVIDDCPLQDIYTRRPVTDEADLTKSTIEPKKKAERTINYFAALIGLIVQQTTSLKPTYCLRFFGLELFIIKNFSNPKPTFSIFYPQKELKQAYQLVSQDLFNRLVKAQPSEAIQIGTRGSFGSLKKTESQQKCG</sequence>
<dbReference type="Gene3D" id="3.80.10.10">
    <property type="entry name" value="Ribonuclease Inhibitor"/>
    <property type="match status" value="1"/>
</dbReference>
<name>A0A9W4T552_9GLOM</name>
<accession>A0A9W4T552</accession>
<evidence type="ECO:0000313" key="2">
    <source>
        <dbReference type="Proteomes" id="UP001153678"/>
    </source>
</evidence>
<gene>
    <name evidence="1" type="ORF">FWILDA_LOCUS15811</name>
</gene>
<dbReference type="SUPFAM" id="SSF52047">
    <property type="entry name" value="RNI-like"/>
    <property type="match status" value="1"/>
</dbReference>
<reference evidence="1" key="1">
    <citation type="submission" date="2022-08" db="EMBL/GenBank/DDBJ databases">
        <authorList>
            <person name="Kallberg Y."/>
            <person name="Tangrot J."/>
            <person name="Rosling A."/>
        </authorList>
    </citation>
    <scope>NUCLEOTIDE SEQUENCE</scope>
    <source>
        <strain evidence="1">Wild A</strain>
    </source>
</reference>
<dbReference type="InterPro" id="IPR032675">
    <property type="entry name" value="LRR_dom_sf"/>
</dbReference>
<comment type="caution">
    <text evidence="1">The sequence shown here is derived from an EMBL/GenBank/DDBJ whole genome shotgun (WGS) entry which is preliminary data.</text>
</comment>
<feature type="non-terminal residue" evidence="1">
    <location>
        <position position="313"/>
    </location>
</feature>
<organism evidence="1 2">
    <name type="scientific">Funneliformis geosporum</name>
    <dbReference type="NCBI Taxonomy" id="1117311"/>
    <lineage>
        <taxon>Eukaryota</taxon>
        <taxon>Fungi</taxon>
        <taxon>Fungi incertae sedis</taxon>
        <taxon>Mucoromycota</taxon>
        <taxon>Glomeromycotina</taxon>
        <taxon>Glomeromycetes</taxon>
        <taxon>Glomerales</taxon>
        <taxon>Glomeraceae</taxon>
        <taxon>Funneliformis</taxon>
    </lineage>
</organism>
<evidence type="ECO:0000313" key="1">
    <source>
        <dbReference type="EMBL" id="CAI2192905.1"/>
    </source>
</evidence>
<proteinExistence type="predicted"/>
<dbReference type="EMBL" id="CAMKVN010008865">
    <property type="protein sequence ID" value="CAI2192905.1"/>
    <property type="molecule type" value="Genomic_DNA"/>
</dbReference>
<dbReference type="OrthoDB" id="2448889at2759"/>
<dbReference type="Proteomes" id="UP001153678">
    <property type="component" value="Unassembled WGS sequence"/>
</dbReference>
<dbReference type="AlphaFoldDB" id="A0A9W4T552"/>